<accession>A0A4D6GVR6</accession>
<dbReference type="EMBL" id="CP038631">
    <property type="protein sequence ID" value="QCC45815.1"/>
    <property type="molecule type" value="Genomic_DNA"/>
</dbReference>
<evidence type="ECO:0000313" key="2">
    <source>
        <dbReference type="EMBL" id="TYO82073.1"/>
    </source>
</evidence>
<organism evidence="1 3">
    <name type="scientific">Halobacterium salinarum (strain ATCC 33171 / DSM 3754 / JCM 8978 / NBRC 102687 / NCIMB 764 / 91-R6)</name>
    <dbReference type="NCBI Taxonomy" id="2597657"/>
    <lineage>
        <taxon>Archaea</taxon>
        <taxon>Methanobacteriati</taxon>
        <taxon>Methanobacteriota</taxon>
        <taxon>Stenosarchaea group</taxon>
        <taxon>Halobacteria</taxon>
        <taxon>Halobacteriales</taxon>
        <taxon>Halobacteriaceae</taxon>
        <taxon>Halobacterium</taxon>
    </lineage>
</organism>
<dbReference type="Proteomes" id="UP000296216">
    <property type="component" value="Chromosome"/>
</dbReference>
<reference evidence="1 3" key="1">
    <citation type="journal article" date="2019" name="Microbiol. Resour. Announc.">
        <title>The Genome Sequence of the Halobacterium salinarum Type Strain Is Closely Related to That of Laboratory Strains NRC-1 and R1.</title>
        <authorList>
            <person name="Pfeiffer F."/>
            <person name="Marchfelder A."/>
            <person name="Habermann B."/>
            <person name="Dyall-Smith M.L."/>
        </authorList>
    </citation>
    <scope>NUCLEOTIDE SEQUENCE [LARGE SCALE GENOMIC DNA]</scope>
    <source>
        <strain evidence="1">91-R6</strain>
        <strain evidence="3">ATCC 33171 / DSM 3754 / JCM 8978 / NBRC 102687 / NCIMB 764 / 91-R6</strain>
    </source>
</reference>
<evidence type="ECO:0000313" key="3">
    <source>
        <dbReference type="Proteomes" id="UP000296216"/>
    </source>
</evidence>
<reference evidence="1" key="3">
    <citation type="journal article" name="MicrobiologyOpen">
        <title>Whole-genome comparison between the type strain of Halobacterium salinarum (DSM 3754(T)) and the laboratory strains R1 and NRC-1.</title>
        <authorList>
            <person name="Pfeiffer F."/>
            <person name="Losensky G."/>
            <person name="Marchfelder A."/>
            <person name="Habermann B."/>
            <person name="Dyall-Smith M."/>
        </authorList>
    </citation>
    <scope>NUCLEOTIDE SEQUENCE</scope>
    <source>
        <strain evidence="1">91-R6</strain>
    </source>
</reference>
<dbReference type="GeneID" id="68694756"/>
<name>A0A4D6GVR6_HALS9</name>
<dbReference type="RefSeq" id="WP_010903626.1">
    <property type="nucleotide sequence ID" value="NZ_VRYN01000001.1"/>
</dbReference>
<dbReference type="AlphaFoldDB" id="A0A4D6GVR6"/>
<evidence type="ECO:0008006" key="5">
    <source>
        <dbReference type="Google" id="ProtNLM"/>
    </source>
</evidence>
<evidence type="ECO:0000313" key="4">
    <source>
        <dbReference type="Proteomes" id="UP000323075"/>
    </source>
</evidence>
<evidence type="ECO:0000313" key="1">
    <source>
        <dbReference type="EMBL" id="QCC45815.1"/>
    </source>
</evidence>
<protein>
    <recommendedName>
        <fullName evidence="5">DUF4352 domain-containing protein</fullName>
    </recommendedName>
</protein>
<dbReference type="Proteomes" id="UP000323075">
    <property type="component" value="Unassembled WGS sequence"/>
</dbReference>
<sequence>MADSDTDNTDDGVPRRWLIRALVGIGFGIPVVIEGGTLVGLLKSGLFGDGDGDDAATITGPTATTSGPPPVGTGDDLLAASARSATLSDATVHAATDGWRFALTVAVENTGDRPYELRLGTVTTQNGSRVDGTAATDRLGVGESATLSATYALPDGETPATMTIVGVDYVDGGGERLTRHTVRFGNVPVKR</sequence>
<dbReference type="EMBL" id="VRYN01000001">
    <property type="protein sequence ID" value="TYO82073.1"/>
    <property type="molecule type" value="Genomic_DNA"/>
</dbReference>
<gene>
    <name evidence="2" type="ORF">APQ99_00591</name>
    <name evidence="1" type="ORF">HBSAL_10865</name>
</gene>
<proteinExistence type="predicted"/>
<reference evidence="2 4" key="2">
    <citation type="submission" date="2019-07" db="EMBL/GenBank/DDBJ databases">
        <title>Genomic Encyclopedia of Archaeal and Bacterial Type Strains, Phase II (KMG-II): from individual species to whole genera.</title>
        <authorList>
            <person name="Goeker M."/>
        </authorList>
    </citation>
    <scope>NUCLEOTIDE SEQUENCE [LARGE SCALE GENOMIC DNA]</scope>
    <source>
        <strain evidence="2 4">DSM 3754</strain>
    </source>
</reference>